<protein>
    <submittedName>
        <fullName evidence="1">Uncharacterized protein</fullName>
    </submittedName>
</protein>
<name>A0A7C9N1Z2_9BURK</name>
<dbReference type="EMBL" id="VYSB01000004">
    <property type="protein sequence ID" value="MYZ51580.1"/>
    <property type="molecule type" value="Genomic_DNA"/>
</dbReference>
<sequence length="149" mass="17305">MATAIHVFSETLLNGEWTADKADTYVQELPNRFGWIDSHMEPVTCPRQAWLYGLLVDEVRYSWPWSFHEKGLPEDASPQVKQISKSWGIDGYAHSHLTLQELYAKSLELLIDPREEAKELQDYLRQLITAIPVTSNSLDEHRIVFWFDS</sequence>
<comment type="caution">
    <text evidence="1">The sequence shown here is derived from an EMBL/GenBank/DDBJ whole genome shotgun (WGS) entry which is preliminary data.</text>
</comment>
<accession>A0A7C9N1Z2</accession>
<organism evidence="1 2">
    <name type="scientific">Malikia spinosa</name>
    <dbReference type="NCBI Taxonomy" id="86180"/>
    <lineage>
        <taxon>Bacteria</taxon>
        <taxon>Pseudomonadati</taxon>
        <taxon>Pseudomonadota</taxon>
        <taxon>Betaproteobacteria</taxon>
        <taxon>Burkholderiales</taxon>
        <taxon>Comamonadaceae</taxon>
        <taxon>Malikia</taxon>
    </lineage>
</organism>
<dbReference type="RefSeq" id="WP_161124609.1">
    <property type="nucleotide sequence ID" value="NZ_VYSB01000004.1"/>
</dbReference>
<evidence type="ECO:0000313" key="1">
    <source>
        <dbReference type="EMBL" id="MYZ51580.1"/>
    </source>
</evidence>
<dbReference type="Proteomes" id="UP000481947">
    <property type="component" value="Unassembled WGS sequence"/>
</dbReference>
<proteinExistence type="predicted"/>
<reference evidence="1 2" key="1">
    <citation type="submission" date="2019-09" db="EMBL/GenBank/DDBJ databases">
        <title>Identification of Malikia spinosa a prominent benzene-, toluene-, and ethylbenzene-degrading bacterium: enrichment, isolation and whole genome sequencing.</title>
        <authorList>
            <person name="Tancsics A."/>
            <person name="Revesz F."/>
            <person name="Kriszt B."/>
        </authorList>
    </citation>
    <scope>NUCLEOTIDE SEQUENCE [LARGE SCALE GENOMIC DNA]</scope>
    <source>
        <strain evidence="1 2">AB6</strain>
    </source>
</reference>
<gene>
    <name evidence="1" type="ORF">F5985_05385</name>
</gene>
<dbReference type="AlphaFoldDB" id="A0A7C9N1Z2"/>
<evidence type="ECO:0000313" key="2">
    <source>
        <dbReference type="Proteomes" id="UP000481947"/>
    </source>
</evidence>